<dbReference type="InterPro" id="IPR016163">
    <property type="entry name" value="Ald_DH_C"/>
</dbReference>
<dbReference type="InterPro" id="IPR015590">
    <property type="entry name" value="Aldehyde_DH_dom"/>
</dbReference>
<proteinExistence type="predicted"/>
<keyword evidence="1" id="KW-0560">Oxidoreductase</keyword>
<dbReference type="InterPro" id="IPR016161">
    <property type="entry name" value="Ald_DH/histidinol_DH"/>
</dbReference>
<dbReference type="Gene3D" id="3.40.605.10">
    <property type="entry name" value="Aldehyde Dehydrogenase, Chain A, domain 1"/>
    <property type="match status" value="1"/>
</dbReference>
<evidence type="ECO:0000313" key="4">
    <source>
        <dbReference type="Proteomes" id="UP001501074"/>
    </source>
</evidence>
<accession>A0ABP6ZTU8</accession>
<dbReference type="SUPFAM" id="SSF53720">
    <property type="entry name" value="ALDH-like"/>
    <property type="match status" value="1"/>
</dbReference>
<dbReference type="InterPro" id="IPR016162">
    <property type="entry name" value="Ald_DH_N"/>
</dbReference>
<comment type="caution">
    <text evidence="3">The sequence shown here is derived from an EMBL/GenBank/DDBJ whole genome shotgun (WGS) entry which is preliminary data.</text>
</comment>
<keyword evidence="4" id="KW-1185">Reference proteome</keyword>
<sequence>MLPSPTDQTHEVPPVRHWIGAQYVGGGVILPSVDPATGATIGSFHDVEAEQVGAAIVAAKNAFETSSWPDSPMLRSQVLSHLADRFEDRREELVTSLCRENGKLQAEALRETSYIGRALRMAAGLAIHPRGRVADVAPGVQSMAIRQPIGVVGVITPWNSPSYLSVRSIAPALAAGCTVVVKMPAQAAQTAAIVMDLLASVPELPAGVVNILIETGSVAARRLVEAPDVKAISYTGSTATGRNIAQAAASQLKRVGLELGGKTPHLIFPDADLDAAIPVVVKSCTVFAGQFCMTGSRVLVHESIADEVRTRLVAALGAVRPGPAADPASDMGPLIDQAAVRRVNRMVDEAVEGGARVLLRGGPGVEEPGSAGSFYRPTLLEVDDSAVPIVQQEIFGPVQVLQVFATEDEAVALANDTEFGLSASIWTRDVDRPVRLSRRLEAGLISVNSWANLTVEFEEGGWKASGTGRLGGLAGLDDFLEYKQITQDFAGGRR</sequence>
<protein>
    <submittedName>
        <fullName evidence="3">Aldehyde dehydrogenase family protein</fullName>
    </submittedName>
</protein>
<dbReference type="PANTHER" id="PTHR43353:SF5">
    <property type="entry name" value="SUCCINATE-SEMIALDEHYDE DEHYDROGENASE, MITOCHONDRIAL"/>
    <property type="match status" value="1"/>
</dbReference>
<gene>
    <name evidence="3" type="ORF">GCM10022223_34040</name>
</gene>
<dbReference type="EMBL" id="BAAAZO010000005">
    <property type="protein sequence ID" value="GAA3614969.1"/>
    <property type="molecule type" value="Genomic_DNA"/>
</dbReference>
<name>A0ABP6ZTU8_9ACTN</name>
<feature type="domain" description="Aldehyde dehydrogenase" evidence="2">
    <location>
        <begin position="30"/>
        <end position="485"/>
    </location>
</feature>
<reference evidence="4" key="1">
    <citation type="journal article" date="2019" name="Int. J. Syst. Evol. Microbiol.">
        <title>The Global Catalogue of Microorganisms (GCM) 10K type strain sequencing project: providing services to taxonomists for standard genome sequencing and annotation.</title>
        <authorList>
            <consortium name="The Broad Institute Genomics Platform"/>
            <consortium name="The Broad Institute Genome Sequencing Center for Infectious Disease"/>
            <person name="Wu L."/>
            <person name="Ma J."/>
        </authorList>
    </citation>
    <scope>NUCLEOTIDE SEQUENCE [LARGE SCALE GENOMIC DNA]</scope>
    <source>
        <strain evidence="4">JCM 16902</strain>
    </source>
</reference>
<dbReference type="Gene3D" id="3.40.309.10">
    <property type="entry name" value="Aldehyde Dehydrogenase, Chain A, domain 2"/>
    <property type="match status" value="1"/>
</dbReference>
<dbReference type="Pfam" id="PF00171">
    <property type="entry name" value="Aldedh"/>
    <property type="match status" value="1"/>
</dbReference>
<dbReference type="InterPro" id="IPR050740">
    <property type="entry name" value="Aldehyde_DH_Superfamily"/>
</dbReference>
<dbReference type="PANTHER" id="PTHR43353">
    <property type="entry name" value="SUCCINATE-SEMIALDEHYDE DEHYDROGENASE, MITOCHONDRIAL"/>
    <property type="match status" value="1"/>
</dbReference>
<organism evidence="3 4">
    <name type="scientific">Kineosporia mesophila</name>
    <dbReference type="NCBI Taxonomy" id="566012"/>
    <lineage>
        <taxon>Bacteria</taxon>
        <taxon>Bacillati</taxon>
        <taxon>Actinomycetota</taxon>
        <taxon>Actinomycetes</taxon>
        <taxon>Kineosporiales</taxon>
        <taxon>Kineosporiaceae</taxon>
        <taxon>Kineosporia</taxon>
    </lineage>
</organism>
<evidence type="ECO:0000259" key="2">
    <source>
        <dbReference type="Pfam" id="PF00171"/>
    </source>
</evidence>
<evidence type="ECO:0000256" key="1">
    <source>
        <dbReference type="ARBA" id="ARBA00023002"/>
    </source>
</evidence>
<evidence type="ECO:0000313" key="3">
    <source>
        <dbReference type="EMBL" id="GAA3614969.1"/>
    </source>
</evidence>
<dbReference type="Proteomes" id="UP001501074">
    <property type="component" value="Unassembled WGS sequence"/>
</dbReference>